<accession>A0A427TFS8</accession>
<organism evidence="1 2">
    <name type="scientific">Amycolatopsis eburnea</name>
    <dbReference type="NCBI Taxonomy" id="2267691"/>
    <lineage>
        <taxon>Bacteria</taxon>
        <taxon>Bacillati</taxon>
        <taxon>Actinomycetota</taxon>
        <taxon>Actinomycetes</taxon>
        <taxon>Pseudonocardiales</taxon>
        <taxon>Pseudonocardiaceae</taxon>
        <taxon>Amycolatopsis</taxon>
    </lineage>
</organism>
<protein>
    <recommendedName>
        <fullName evidence="3">DUF3168 domain-containing protein</fullName>
    </recommendedName>
</protein>
<keyword evidence="2" id="KW-1185">Reference proteome</keyword>
<dbReference type="AlphaFoldDB" id="A0A427TFS8"/>
<reference evidence="1 2" key="1">
    <citation type="submission" date="2018-12" db="EMBL/GenBank/DDBJ databases">
        <title>Amycolatopsis eburnea sp. nov. actinomycete associate with arbuscular mycorrhiza fungal spore.</title>
        <authorList>
            <person name="Lumyong S."/>
            <person name="Chaiya L."/>
        </authorList>
    </citation>
    <scope>NUCLEOTIDE SEQUENCE [LARGE SCALE GENOMIC DNA]</scope>
    <source>
        <strain evidence="1 2">GLM-1</strain>
    </source>
</reference>
<gene>
    <name evidence="1" type="ORF">EIY87_09325</name>
</gene>
<name>A0A427TFS8_9PSEU</name>
<dbReference type="Pfam" id="PF12691">
    <property type="entry name" value="Phage_tail_terminator_6"/>
    <property type="match status" value="1"/>
</dbReference>
<dbReference type="RefSeq" id="WP_125307257.1">
    <property type="nucleotide sequence ID" value="NZ_RSEC01000032.1"/>
</dbReference>
<dbReference type="EMBL" id="RSEC01000032">
    <property type="protein sequence ID" value="RSD22007.1"/>
    <property type="molecule type" value="Genomic_DNA"/>
</dbReference>
<evidence type="ECO:0000313" key="2">
    <source>
        <dbReference type="Proteomes" id="UP000267081"/>
    </source>
</evidence>
<dbReference type="Proteomes" id="UP000267081">
    <property type="component" value="Unassembled WGS sequence"/>
</dbReference>
<comment type="caution">
    <text evidence="1">The sequence shown here is derived from an EMBL/GenBank/DDBJ whole genome shotgun (WGS) entry which is preliminary data.</text>
</comment>
<dbReference type="InterPro" id="IPR024411">
    <property type="entry name" value="Tail_terminator_phage"/>
</dbReference>
<proteinExistence type="predicted"/>
<evidence type="ECO:0008006" key="3">
    <source>
        <dbReference type="Google" id="ProtNLM"/>
    </source>
</evidence>
<sequence length="144" mass="15468">MTFSEDLLKGLAAFLDAAGVGTYRGDGSAYLPSETAIVFAAMPSSPDRAIVLSDYPVADDASLSDSVVGMQVRCRGGADPNDVKHVADAVFDVLHGKYAFDLGPVHVVEALRRSGVPLGRDDSNRWEHSDNYYLTVHRPSANRT</sequence>
<dbReference type="OrthoDB" id="4953313at2"/>
<evidence type="ECO:0000313" key="1">
    <source>
        <dbReference type="EMBL" id="RSD22007.1"/>
    </source>
</evidence>